<dbReference type="KEGG" id="puo:RZN69_21950"/>
<dbReference type="Proteomes" id="UP001304300">
    <property type="component" value="Chromosome"/>
</dbReference>
<dbReference type="Gene3D" id="3.40.50.1000">
    <property type="entry name" value="HAD superfamily/HAD-like"/>
    <property type="match status" value="1"/>
</dbReference>
<dbReference type="SUPFAM" id="SSF56784">
    <property type="entry name" value="HAD-like"/>
    <property type="match status" value="1"/>
</dbReference>
<reference evidence="1 2" key="1">
    <citation type="submission" date="2023-10" db="EMBL/GenBank/DDBJ databases">
        <title>Rubellicoccus peritrichatus gen. nov., sp. nov., isolated from an algae of coral reef tank.</title>
        <authorList>
            <person name="Luo J."/>
        </authorList>
    </citation>
    <scope>NUCLEOTIDE SEQUENCE [LARGE SCALE GENOMIC DNA]</scope>
    <source>
        <strain evidence="1 2">CR14</strain>
    </source>
</reference>
<gene>
    <name evidence="1" type="ORF">RZN69_21950</name>
</gene>
<protein>
    <submittedName>
        <fullName evidence="1">HAD family hydrolase</fullName>
        <ecNumber evidence="1">3.1.3.-</ecNumber>
    </submittedName>
</protein>
<dbReference type="GO" id="GO:0016787">
    <property type="term" value="F:hydrolase activity"/>
    <property type="evidence" value="ECO:0007669"/>
    <property type="project" value="UniProtKB-KW"/>
</dbReference>
<dbReference type="InterPro" id="IPR023214">
    <property type="entry name" value="HAD_sf"/>
</dbReference>
<evidence type="ECO:0000313" key="1">
    <source>
        <dbReference type="EMBL" id="WOO41292.1"/>
    </source>
</evidence>
<dbReference type="EC" id="3.1.3.-" evidence="1"/>
<keyword evidence="2" id="KW-1185">Reference proteome</keyword>
<evidence type="ECO:0000313" key="2">
    <source>
        <dbReference type="Proteomes" id="UP001304300"/>
    </source>
</evidence>
<dbReference type="Pfam" id="PF12710">
    <property type="entry name" value="HAD"/>
    <property type="match status" value="1"/>
</dbReference>
<dbReference type="RefSeq" id="WP_317833733.1">
    <property type="nucleotide sequence ID" value="NZ_CP136920.1"/>
</dbReference>
<organism evidence="1 2">
    <name type="scientific">Rubellicoccus peritrichatus</name>
    <dbReference type="NCBI Taxonomy" id="3080537"/>
    <lineage>
        <taxon>Bacteria</taxon>
        <taxon>Pseudomonadati</taxon>
        <taxon>Verrucomicrobiota</taxon>
        <taxon>Opitutia</taxon>
        <taxon>Puniceicoccales</taxon>
        <taxon>Cerasicoccaceae</taxon>
        <taxon>Rubellicoccus</taxon>
    </lineage>
</organism>
<dbReference type="InterPro" id="IPR036412">
    <property type="entry name" value="HAD-like_sf"/>
</dbReference>
<dbReference type="AlphaFoldDB" id="A0AAQ3L9S3"/>
<dbReference type="EMBL" id="CP136920">
    <property type="protein sequence ID" value="WOO41292.1"/>
    <property type="molecule type" value="Genomic_DNA"/>
</dbReference>
<sequence>MKRPSHVILTVSIFILVSVNTAWGFRLPEHVINPLASWNNTPAKLAILDYVQRATSPSDPGFVPIEERIAVFDMDGTILCEKPMYFQIVVSQERLREQAAADPSLALKQPWKSAVEHDDAYVFAGNYEEVTVTPFIGATQANYIDYSKQFLRNTIHPRFNRPYAALFYKPMIELMSLLAEKQFAVYVVSGSQTAFVRAVLDGRVNIEPERAIGSKMAMEFRLDHGRPVFVRSDHYWDPLNLDAGKPENIWEQIGRGPVFAAGNTMGDYEMLQFAGHGNRASFAMIVNHDDPIREYDYPNQELLGKAAANGWLVVSMRSDFRLIFE</sequence>
<name>A0AAQ3L9S3_9BACT</name>
<proteinExistence type="predicted"/>
<accession>A0AAQ3L9S3</accession>
<keyword evidence="1" id="KW-0378">Hydrolase</keyword>